<feature type="coiled-coil region" evidence="1">
    <location>
        <begin position="6"/>
        <end position="40"/>
    </location>
</feature>
<evidence type="ECO:0000256" key="1">
    <source>
        <dbReference type="SAM" id="Coils"/>
    </source>
</evidence>
<dbReference type="AlphaFoldDB" id="A0A183CVQ3"/>
<organism evidence="4">
    <name type="scientific">Gongylonema pulchrum</name>
    <dbReference type="NCBI Taxonomy" id="637853"/>
    <lineage>
        <taxon>Eukaryota</taxon>
        <taxon>Metazoa</taxon>
        <taxon>Ecdysozoa</taxon>
        <taxon>Nematoda</taxon>
        <taxon>Chromadorea</taxon>
        <taxon>Rhabditida</taxon>
        <taxon>Spirurina</taxon>
        <taxon>Spiruromorpha</taxon>
        <taxon>Spiruroidea</taxon>
        <taxon>Gongylonematidae</taxon>
        <taxon>Gongylonema</taxon>
    </lineage>
</organism>
<protein>
    <submittedName>
        <fullName evidence="4">Outer membrane efflux protein</fullName>
    </submittedName>
</protein>
<keyword evidence="1" id="KW-0175">Coiled coil</keyword>
<reference evidence="4" key="1">
    <citation type="submission" date="2016-06" db="UniProtKB">
        <authorList>
            <consortium name="WormBaseParasite"/>
        </authorList>
    </citation>
    <scope>IDENTIFICATION</scope>
</reference>
<gene>
    <name evidence="2" type="ORF">GPUH_LOCUS544</name>
</gene>
<sequence>MKAGKFERLTQQESSLSTELDSLRSRYHELNEKYYALSEQSNLNALQNEGRIRGSEEKLLNLTLQYDQVIVRETLMFAELEQQRKIGSEREATIHELQNELSELRKSLVIQQYFHETVSSASMLLDQVTQTDRKFRQHEEIIASKDQIIAGSGFLFYVTYRQIIDDYPEEER</sequence>
<reference evidence="2 3" key="2">
    <citation type="submission" date="2018-11" db="EMBL/GenBank/DDBJ databases">
        <authorList>
            <consortium name="Pathogen Informatics"/>
        </authorList>
    </citation>
    <scope>NUCLEOTIDE SEQUENCE [LARGE SCALE GENOMIC DNA]</scope>
</reference>
<name>A0A183CVQ3_9BILA</name>
<evidence type="ECO:0000313" key="4">
    <source>
        <dbReference type="WBParaSite" id="GPUH_0000054401-mRNA-1"/>
    </source>
</evidence>
<accession>A0A183CVQ3</accession>
<dbReference type="Proteomes" id="UP000271098">
    <property type="component" value="Unassembled WGS sequence"/>
</dbReference>
<evidence type="ECO:0000313" key="3">
    <source>
        <dbReference type="Proteomes" id="UP000271098"/>
    </source>
</evidence>
<evidence type="ECO:0000313" key="2">
    <source>
        <dbReference type="EMBL" id="VDK28278.1"/>
    </source>
</evidence>
<keyword evidence="3" id="KW-1185">Reference proteome</keyword>
<dbReference type="EMBL" id="UYRT01000503">
    <property type="protein sequence ID" value="VDK28278.1"/>
    <property type="molecule type" value="Genomic_DNA"/>
</dbReference>
<proteinExistence type="predicted"/>
<dbReference type="WBParaSite" id="GPUH_0000054401-mRNA-1">
    <property type="protein sequence ID" value="GPUH_0000054401-mRNA-1"/>
    <property type="gene ID" value="GPUH_0000054401"/>
</dbReference>